<organism evidence="1 2">
    <name type="scientific">Catenuloplanes indicus</name>
    <dbReference type="NCBI Taxonomy" id="137267"/>
    <lineage>
        <taxon>Bacteria</taxon>
        <taxon>Bacillati</taxon>
        <taxon>Actinomycetota</taxon>
        <taxon>Actinomycetes</taxon>
        <taxon>Micromonosporales</taxon>
        <taxon>Micromonosporaceae</taxon>
        <taxon>Catenuloplanes</taxon>
    </lineage>
</organism>
<dbReference type="AlphaFoldDB" id="A0AAE3VZP1"/>
<accession>A0AAE3VZP1</accession>
<sequence length="453" mass="48656">MTTDLAGTVQSLLDDTLTAYPRVVTLRHQRHRWTEPLRVAVAGRAGTGKSTLVNALIGDRVAPVTAPGDDTTVWYQDGAGPRATAYPRDGDPFELPLTMTPDGPRTGETDGDLVIHWPSRALRQMTLLDTPADGATLDDADAVLHLTPAARPADLEPLRAHLDSAVARATPIATVLVLSRADEVNGGRTDAFVTARQIARRHGRDPAVRDVCLRVHALGGLAAATARTLTDTEFSTIAHLAALPRADTDGALLSTDRYLRAGLPPDLLHRLGLPGVRLATVLARTGHDTRLTLAGELARRSGLTELRDTITRGLIARTEALKARATLLAIESVLDGQWTPRTDALRVRLGRILAEATEFREMRLVAALPELPVRFTAELEAEAHRLAGGDGTDIPSRLGLDEPADAPTMRRYCEEALLRWQVLAEGGTADRPQRRAAAVVVESCAAILDRLGA</sequence>
<dbReference type="CDD" id="cd00882">
    <property type="entry name" value="Ras_like_GTPase"/>
    <property type="match status" value="1"/>
</dbReference>
<reference evidence="1 2" key="1">
    <citation type="submission" date="2023-07" db="EMBL/GenBank/DDBJ databases">
        <title>Sequencing the genomes of 1000 actinobacteria strains.</title>
        <authorList>
            <person name="Klenk H.-P."/>
        </authorList>
    </citation>
    <scope>NUCLEOTIDE SEQUENCE [LARGE SCALE GENOMIC DNA]</scope>
    <source>
        <strain evidence="1 2">DSM 44709</strain>
    </source>
</reference>
<evidence type="ECO:0000313" key="1">
    <source>
        <dbReference type="EMBL" id="MDQ0366665.1"/>
    </source>
</evidence>
<evidence type="ECO:0008006" key="3">
    <source>
        <dbReference type="Google" id="ProtNLM"/>
    </source>
</evidence>
<evidence type="ECO:0000313" key="2">
    <source>
        <dbReference type="Proteomes" id="UP001240236"/>
    </source>
</evidence>
<comment type="caution">
    <text evidence="1">The sequence shown here is derived from an EMBL/GenBank/DDBJ whole genome shotgun (WGS) entry which is preliminary data.</text>
</comment>
<dbReference type="EMBL" id="JAUSUZ010000001">
    <property type="protein sequence ID" value="MDQ0366665.1"/>
    <property type="molecule type" value="Genomic_DNA"/>
</dbReference>
<name>A0AAE3VZP1_9ACTN</name>
<dbReference type="RefSeq" id="WP_307240162.1">
    <property type="nucleotide sequence ID" value="NZ_JAUSUZ010000001.1"/>
</dbReference>
<protein>
    <recommendedName>
        <fullName evidence="3">G domain-containing protein</fullName>
    </recommendedName>
</protein>
<gene>
    <name evidence="1" type="ORF">J2S42_003334</name>
</gene>
<dbReference type="InterPro" id="IPR027417">
    <property type="entry name" value="P-loop_NTPase"/>
</dbReference>
<proteinExistence type="predicted"/>
<keyword evidence="2" id="KW-1185">Reference proteome</keyword>
<dbReference type="Proteomes" id="UP001240236">
    <property type="component" value="Unassembled WGS sequence"/>
</dbReference>
<dbReference type="SUPFAM" id="SSF52540">
    <property type="entry name" value="P-loop containing nucleoside triphosphate hydrolases"/>
    <property type="match status" value="1"/>
</dbReference>
<dbReference type="Gene3D" id="3.40.50.300">
    <property type="entry name" value="P-loop containing nucleotide triphosphate hydrolases"/>
    <property type="match status" value="1"/>
</dbReference>